<sequence>MKQVLLIMLVLCCTSLTAGAQVPFYEHLQYQANARKSTVELPDFSVPLKKKYKVEKAIYKSPSKIFVVSDIEGQYEYFKQILQAGGVMDKNFNWTFDKGALVIVGDVFDRGSQVTECLWLIYYLEEKAKETGGQVHYILGNHEVMNLNGDLRYVNPKYIEFAKQTGVPYLSFYDTQTELGRWLRTKNMMEKIGDLLFVHGGVSQYINQLGHSIDSINILARNYYDRSAESMPQVEQLLLLDDGPLWYRGYFMAPLATKEQVDSTLRIFQVKKIILGHTPVERISTFYDGKIINVDVPHAKGASEGLLVDNKKYYKVNLQGAKELLEDGTKNVAGVENQQ</sequence>
<keyword evidence="4" id="KW-1185">Reference proteome</keyword>
<dbReference type="GO" id="GO:0016787">
    <property type="term" value="F:hydrolase activity"/>
    <property type="evidence" value="ECO:0007669"/>
    <property type="project" value="InterPro"/>
</dbReference>
<dbReference type="Proteomes" id="UP001155483">
    <property type="component" value="Unassembled WGS sequence"/>
</dbReference>
<name>A0A9X2XZE9_9BACT</name>
<dbReference type="PANTHER" id="PTHR46546">
    <property type="entry name" value="SHEWANELLA-LIKE PROTEIN PHOSPHATASE 1"/>
    <property type="match status" value="1"/>
</dbReference>
<gene>
    <name evidence="3" type="ORF">OCK74_21675</name>
</gene>
<dbReference type="InterPro" id="IPR006186">
    <property type="entry name" value="Ser/Thr-sp_prot-phosphatase"/>
</dbReference>
<dbReference type="SUPFAM" id="SSF56300">
    <property type="entry name" value="Metallo-dependent phosphatases"/>
    <property type="match status" value="1"/>
</dbReference>
<dbReference type="EMBL" id="JAOTIF010000023">
    <property type="protein sequence ID" value="MCU7551746.1"/>
    <property type="molecule type" value="Genomic_DNA"/>
</dbReference>
<feature type="domain" description="Calcineurin-like phosphoesterase" evidence="2">
    <location>
        <begin position="64"/>
        <end position="280"/>
    </location>
</feature>
<reference evidence="3" key="2">
    <citation type="submission" date="2023-04" db="EMBL/GenBank/DDBJ databases">
        <title>Paracnuella aquatica gen. nov., sp. nov., a member of the family Chitinophagaceae isolated from a hot spring.</title>
        <authorList>
            <person name="Wang C."/>
        </authorList>
    </citation>
    <scope>NUCLEOTIDE SEQUENCE</scope>
    <source>
        <strain evidence="3">LB-8</strain>
    </source>
</reference>
<protein>
    <submittedName>
        <fullName evidence="3">Metallophosphoesterase</fullName>
    </submittedName>
</protein>
<feature type="signal peptide" evidence="1">
    <location>
        <begin position="1"/>
        <end position="20"/>
    </location>
</feature>
<dbReference type="Gene3D" id="3.60.21.10">
    <property type="match status" value="1"/>
</dbReference>
<evidence type="ECO:0000313" key="4">
    <source>
        <dbReference type="Proteomes" id="UP001155483"/>
    </source>
</evidence>
<organism evidence="3 4">
    <name type="scientific">Paraflavisolibacter caeni</name>
    <dbReference type="NCBI Taxonomy" id="2982496"/>
    <lineage>
        <taxon>Bacteria</taxon>
        <taxon>Pseudomonadati</taxon>
        <taxon>Bacteroidota</taxon>
        <taxon>Chitinophagia</taxon>
        <taxon>Chitinophagales</taxon>
        <taxon>Chitinophagaceae</taxon>
        <taxon>Paraflavisolibacter</taxon>
    </lineage>
</organism>
<evidence type="ECO:0000259" key="2">
    <source>
        <dbReference type="Pfam" id="PF00149"/>
    </source>
</evidence>
<dbReference type="AlphaFoldDB" id="A0A9X2XZE9"/>
<dbReference type="RefSeq" id="WP_279299184.1">
    <property type="nucleotide sequence ID" value="NZ_JAOTIF010000023.1"/>
</dbReference>
<dbReference type="PANTHER" id="PTHR46546:SF4">
    <property type="entry name" value="SHEWANELLA-LIKE PROTEIN PHOSPHATASE 1"/>
    <property type="match status" value="1"/>
</dbReference>
<accession>A0A9X2XZE9</accession>
<reference evidence="3" key="1">
    <citation type="submission" date="2022-09" db="EMBL/GenBank/DDBJ databases">
        <authorList>
            <person name="Yuan C."/>
            <person name="Ke Z."/>
        </authorList>
    </citation>
    <scope>NUCLEOTIDE SEQUENCE</scope>
    <source>
        <strain evidence="3">LB-8</strain>
    </source>
</reference>
<keyword evidence="1" id="KW-0732">Signal</keyword>
<dbReference type="PRINTS" id="PR00114">
    <property type="entry name" value="STPHPHTASE"/>
</dbReference>
<dbReference type="InterPro" id="IPR004843">
    <property type="entry name" value="Calcineurin-like_PHP"/>
</dbReference>
<dbReference type="Pfam" id="PF00149">
    <property type="entry name" value="Metallophos"/>
    <property type="match status" value="1"/>
</dbReference>
<evidence type="ECO:0000313" key="3">
    <source>
        <dbReference type="EMBL" id="MCU7551746.1"/>
    </source>
</evidence>
<comment type="caution">
    <text evidence="3">The sequence shown here is derived from an EMBL/GenBank/DDBJ whole genome shotgun (WGS) entry which is preliminary data.</text>
</comment>
<feature type="chain" id="PRO_5040983724" evidence="1">
    <location>
        <begin position="21"/>
        <end position="339"/>
    </location>
</feature>
<proteinExistence type="predicted"/>
<dbReference type="InterPro" id="IPR029052">
    <property type="entry name" value="Metallo-depent_PP-like"/>
</dbReference>
<evidence type="ECO:0000256" key="1">
    <source>
        <dbReference type="SAM" id="SignalP"/>
    </source>
</evidence>